<gene>
    <name evidence="3" type="ORF">METZ01_LOCUS241957</name>
</gene>
<dbReference type="GO" id="GO:0003924">
    <property type="term" value="F:GTPase activity"/>
    <property type="evidence" value="ECO:0007669"/>
    <property type="project" value="InterPro"/>
</dbReference>
<evidence type="ECO:0000259" key="2">
    <source>
        <dbReference type="Pfam" id="PF02978"/>
    </source>
</evidence>
<dbReference type="GO" id="GO:0008312">
    <property type="term" value="F:7S RNA binding"/>
    <property type="evidence" value="ECO:0007669"/>
    <property type="project" value="InterPro"/>
</dbReference>
<dbReference type="GO" id="GO:0005525">
    <property type="term" value="F:GTP binding"/>
    <property type="evidence" value="ECO:0007669"/>
    <property type="project" value="InterPro"/>
</dbReference>
<dbReference type="AlphaFoldDB" id="A0A382HR49"/>
<evidence type="ECO:0000313" key="3">
    <source>
        <dbReference type="EMBL" id="SVB89103.1"/>
    </source>
</evidence>
<dbReference type="InterPro" id="IPR022941">
    <property type="entry name" value="SRP54"/>
</dbReference>
<feature type="region of interest" description="Disordered" evidence="1">
    <location>
        <begin position="98"/>
        <end position="127"/>
    </location>
</feature>
<name>A0A382HR49_9ZZZZ</name>
<feature type="non-terminal residue" evidence="3">
    <location>
        <position position="1"/>
    </location>
</feature>
<feature type="domain" description="Signal recognition particle SRP54 subunit M-domain" evidence="2">
    <location>
        <begin position="1"/>
        <end position="96"/>
    </location>
</feature>
<evidence type="ECO:0000256" key="1">
    <source>
        <dbReference type="SAM" id="MobiDB-lite"/>
    </source>
</evidence>
<dbReference type="PANTHER" id="PTHR11564:SF5">
    <property type="entry name" value="SIGNAL RECOGNITION PARTICLE SUBUNIT SRP54"/>
    <property type="match status" value="1"/>
</dbReference>
<protein>
    <recommendedName>
        <fullName evidence="2">Signal recognition particle SRP54 subunit M-domain domain-containing protein</fullName>
    </recommendedName>
</protein>
<organism evidence="3">
    <name type="scientific">marine metagenome</name>
    <dbReference type="NCBI Taxonomy" id="408172"/>
    <lineage>
        <taxon>unclassified sequences</taxon>
        <taxon>metagenomes</taxon>
        <taxon>ecological metagenomes</taxon>
    </lineage>
</organism>
<proteinExistence type="predicted"/>
<dbReference type="GO" id="GO:0006614">
    <property type="term" value="P:SRP-dependent cotranslational protein targeting to membrane"/>
    <property type="evidence" value="ECO:0007669"/>
    <property type="project" value="InterPro"/>
</dbReference>
<dbReference type="InterPro" id="IPR004125">
    <property type="entry name" value="Signal_recog_particle_SRP54_M"/>
</dbReference>
<reference evidence="3" key="1">
    <citation type="submission" date="2018-05" db="EMBL/GenBank/DDBJ databases">
        <authorList>
            <person name="Lanie J.A."/>
            <person name="Ng W.-L."/>
            <person name="Kazmierczak K.M."/>
            <person name="Andrzejewski T.M."/>
            <person name="Davidsen T.M."/>
            <person name="Wayne K.J."/>
            <person name="Tettelin H."/>
            <person name="Glass J.I."/>
            <person name="Rusch D."/>
            <person name="Podicherti R."/>
            <person name="Tsui H.-C.T."/>
            <person name="Winkler M.E."/>
        </authorList>
    </citation>
    <scope>NUCLEOTIDE SEQUENCE</scope>
</reference>
<dbReference type="InterPro" id="IPR036891">
    <property type="entry name" value="Signal_recog_part_SRP54_M_sf"/>
</dbReference>
<dbReference type="PANTHER" id="PTHR11564">
    <property type="entry name" value="SIGNAL RECOGNITION PARTICLE 54K PROTEIN SRP54"/>
    <property type="match status" value="1"/>
</dbReference>
<dbReference type="EMBL" id="UINC01062460">
    <property type="protein sequence ID" value="SVB89103.1"/>
    <property type="molecule type" value="Genomic_DNA"/>
</dbReference>
<dbReference type="Pfam" id="PF02978">
    <property type="entry name" value="SRP_SPB"/>
    <property type="match status" value="1"/>
</dbReference>
<dbReference type="Gene3D" id="1.10.260.30">
    <property type="entry name" value="Signal recognition particle, SRP54 subunit, M-domain"/>
    <property type="match status" value="1"/>
</dbReference>
<feature type="compositionally biased region" description="Basic residues" evidence="1">
    <location>
        <begin position="114"/>
        <end position="127"/>
    </location>
</feature>
<dbReference type="SUPFAM" id="SSF47446">
    <property type="entry name" value="Signal peptide-binding domain"/>
    <property type="match status" value="1"/>
</dbReference>
<sequence>FNDMLTQFEQIKKMGSLDQLIGMVPGMSKALPKGAQIDESQIKHAKSIIQSMTPGERRNYAILDRSRRQRIAKGSGTRVSQVNQLVSQLKMMNQMFDQQTAHGPQFGLSVGKGPKNKLVRKKRRRRR</sequence>
<accession>A0A382HR49</accession>
<dbReference type="GO" id="GO:0048500">
    <property type="term" value="C:signal recognition particle"/>
    <property type="evidence" value="ECO:0007669"/>
    <property type="project" value="InterPro"/>
</dbReference>